<proteinExistence type="predicted"/>
<dbReference type="OrthoDB" id="3942074at2759"/>
<dbReference type="EMBL" id="SKBN01000060">
    <property type="protein sequence ID" value="TGJ84733.1"/>
    <property type="molecule type" value="Genomic_DNA"/>
</dbReference>
<dbReference type="STRING" id="37992.A0A4Z0Z1V9"/>
<keyword evidence="2" id="KW-0732">Signal</keyword>
<dbReference type="AlphaFoldDB" id="A0A4Z0Z1V9"/>
<feature type="region of interest" description="Disordered" evidence="1">
    <location>
        <begin position="102"/>
        <end position="179"/>
    </location>
</feature>
<evidence type="ECO:0000313" key="3">
    <source>
        <dbReference type="EMBL" id="TGJ84733.1"/>
    </source>
</evidence>
<feature type="chain" id="PRO_5021476703" description="Siderophore biosynthesis enzyme" evidence="2">
    <location>
        <begin position="22"/>
        <end position="208"/>
    </location>
</feature>
<accession>A0A4Z0Z1V9</accession>
<gene>
    <name evidence="3" type="ORF">E0Z10_g4019</name>
</gene>
<reference evidence="3 4" key="1">
    <citation type="submission" date="2019-03" db="EMBL/GenBank/DDBJ databases">
        <title>Draft genome sequence of Xylaria hypoxylon DSM 108379, a ubiquitous saprotrophic-parasitic fungi on hardwood.</title>
        <authorList>
            <person name="Buettner E."/>
            <person name="Leonhardt S."/>
            <person name="Gebauer A.M."/>
            <person name="Liers C."/>
            <person name="Hofrichter M."/>
            <person name="Kellner H."/>
        </authorList>
    </citation>
    <scope>NUCLEOTIDE SEQUENCE [LARGE SCALE GENOMIC DNA]</scope>
    <source>
        <strain evidence="3 4">DSM 108379</strain>
    </source>
</reference>
<evidence type="ECO:0000256" key="2">
    <source>
        <dbReference type="SAM" id="SignalP"/>
    </source>
</evidence>
<name>A0A4Z0Z1V9_9PEZI</name>
<protein>
    <recommendedName>
        <fullName evidence="5">Siderophore biosynthesis enzyme</fullName>
    </recommendedName>
</protein>
<organism evidence="3 4">
    <name type="scientific">Xylaria hypoxylon</name>
    <dbReference type="NCBI Taxonomy" id="37992"/>
    <lineage>
        <taxon>Eukaryota</taxon>
        <taxon>Fungi</taxon>
        <taxon>Dikarya</taxon>
        <taxon>Ascomycota</taxon>
        <taxon>Pezizomycotina</taxon>
        <taxon>Sordariomycetes</taxon>
        <taxon>Xylariomycetidae</taxon>
        <taxon>Xylariales</taxon>
        <taxon>Xylariaceae</taxon>
        <taxon>Xylaria</taxon>
    </lineage>
</organism>
<dbReference type="Proteomes" id="UP000297716">
    <property type="component" value="Unassembled WGS sequence"/>
</dbReference>
<evidence type="ECO:0000256" key="1">
    <source>
        <dbReference type="SAM" id="MobiDB-lite"/>
    </source>
</evidence>
<comment type="caution">
    <text evidence="3">The sequence shown here is derived from an EMBL/GenBank/DDBJ whole genome shotgun (WGS) entry which is preliminary data.</text>
</comment>
<evidence type="ECO:0008006" key="5">
    <source>
        <dbReference type="Google" id="ProtNLM"/>
    </source>
</evidence>
<sequence length="208" mass="19752">MFIRTSSALVAAALLAGHAAAKTNIAGCVSSQTVAYGGASLIWYVPDTGEICEFLDCGGGRAPPKTTVPGCPSYEGTATYSPSYLPGFGAVATSTSSSAGAVATESSASDDSSSSESASTSASENASITSPPVTTTTATATSSGAVQTQTGSTSETASSSSSSSSAADSAATESSTSSVSAAGAALPTAAVKGVFGVLAGIAAGVAML</sequence>
<keyword evidence="4" id="KW-1185">Reference proteome</keyword>
<evidence type="ECO:0000313" key="4">
    <source>
        <dbReference type="Proteomes" id="UP000297716"/>
    </source>
</evidence>
<feature type="signal peptide" evidence="2">
    <location>
        <begin position="1"/>
        <end position="21"/>
    </location>
</feature>